<keyword evidence="3" id="KW-1185">Reference proteome</keyword>
<protein>
    <submittedName>
        <fullName evidence="2">Uncharacterized protein</fullName>
    </submittedName>
</protein>
<dbReference type="Proteomes" id="UP000193689">
    <property type="component" value="Unassembled WGS sequence"/>
</dbReference>
<feature type="compositionally biased region" description="Polar residues" evidence="1">
    <location>
        <begin position="540"/>
        <end position="554"/>
    </location>
</feature>
<name>A0A1Y2E8B9_9PEZI</name>
<feature type="region of interest" description="Disordered" evidence="1">
    <location>
        <begin position="535"/>
        <end position="554"/>
    </location>
</feature>
<dbReference type="InParanoid" id="A0A1Y2E8B9"/>
<proteinExistence type="predicted"/>
<accession>A0A1Y2E8B9</accession>
<feature type="region of interest" description="Disordered" evidence="1">
    <location>
        <begin position="89"/>
        <end position="121"/>
    </location>
</feature>
<dbReference type="AlphaFoldDB" id="A0A1Y2E8B9"/>
<feature type="compositionally biased region" description="Low complexity" evidence="1">
    <location>
        <begin position="505"/>
        <end position="520"/>
    </location>
</feature>
<comment type="caution">
    <text evidence="2">The sequence shown here is derived from an EMBL/GenBank/DDBJ whole genome shotgun (WGS) entry which is preliminary data.</text>
</comment>
<dbReference type="RefSeq" id="XP_040718301.1">
    <property type="nucleotide sequence ID" value="XM_040863605.1"/>
</dbReference>
<evidence type="ECO:0000313" key="2">
    <source>
        <dbReference type="EMBL" id="ORY67677.1"/>
    </source>
</evidence>
<organism evidence="2 3">
    <name type="scientific">Pseudomassariella vexata</name>
    <dbReference type="NCBI Taxonomy" id="1141098"/>
    <lineage>
        <taxon>Eukaryota</taxon>
        <taxon>Fungi</taxon>
        <taxon>Dikarya</taxon>
        <taxon>Ascomycota</taxon>
        <taxon>Pezizomycotina</taxon>
        <taxon>Sordariomycetes</taxon>
        <taxon>Xylariomycetidae</taxon>
        <taxon>Amphisphaeriales</taxon>
        <taxon>Pseudomassariaceae</taxon>
        <taxon>Pseudomassariella</taxon>
    </lineage>
</organism>
<gene>
    <name evidence="2" type="ORF">BCR38DRAFT_483289</name>
</gene>
<feature type="region of interest" description="Disordered" evidence="1">
    <location>
        <begin position="255"/>
        <end position="293"/>
    </location>
</feature>
<dbReference type="OrthoDB" id="3506470at2759"/>
<evidence type="ECO:0000256" key="1">
    <source>
        <dbReference type="SAM" id="MobiDB-lite"/>
    </source>
</evidence>
<reference evidence="2 3" key="1">
    <citation type="submission" date="2016-07" db="EMBL/GenBank/DDBJ databases">
        <title>Pervasive Adenine N6-methylation of Active Genes in Fungi.</title>
        <authorList>
            <consortium name="DOE Joint Genome Institute"/>
            <person name="Mondo S.J."/>
            <person name="Dannebaum R.O."/>
            <person name="Kuo R.C."/>
            <person name="Labutti K."/>
            <person name="Haridas S."/>
            <person name="Kuo A."/>
            <person name="Salamov A."/>
            <person name="Ahrendt S.R."/>
            <person name="Lipzen A."/>
            <person name="Sullivan W."/>
            <person name="Andreopoulos W.B."/>
            <person name="Clum A."/>
            <person name="Lindquist E."/>
            <person name="Daum C."/>
            <person name="Ramamoorthy G.K."/>
            <person name="Gryganskyi A."/>
            <person name="Culley D."/>
            <person name="Magnuson J.K."/>
            <person name="James T.Y."/>
            <person name="O'Malley M.A."/>
            <person name="Stajich J.E."/>
            <person name="Spatafora J.W."/>
            <person name="Visel A."/>
            <person name="Grigoriev I.V."/>
        </authorList>
    </citation>
    <scope>NUCLEOTIDE SEQUENCE [LARGE SCALE GENOMIC DNA]</scope>
    <source>
        <strain evidence="2 3">CBS 129021</strain>
    </source>
</reference>
<feature type="region of interest" description="Disordered" evidence="1">
    <location>
        <begin position="499"/>
        <end position="529"/>
    </location>
</feature>
<feature type="compositionally biased region" description="Low complexity" evidence="1">
    <location>
        <begin position="98"/>
        <end position="107"/>
    </location>
</feature>
<evidence type="ECO:0000313" key="3">
    <source>
        <dbReference type="Proteomes" id="UP000193689"/>
    </source>
</evidence>
<dbReference type="GeneID" id="63779817"/>
<feature type="region of interest" description="Disordered" evidence="1">
    <location>
        <begin position="211"/>
        <end position="234"/>
    </location>
</feature>
<sequence length="648" mass="71125">MEVKEPLFDFNFPEMLAGDLSRSSDIFQSKHLTAGAPVPSLVDDGSQRRYSLQDSSITQLRPQSQDVLSRMKSLQTANQAYSELFFHSYDEPRRSSESSETTATASSGGMEPPSIGTRDVSITTTGTSVTSARFSSESAPTIAMPIDNKAPTDSWMDLEVDVPTMEGRSYSLGRMAAPPPLFQRPDLGDLRSMSMGAKVVRAEFLQSSPFRTFGSKTESPSSPKTFSFTKPSEIPSRRSSLNYNFQMFKLSDLHVIPRTPPSPQPQLAHNNTPSAVPSRTPPTPPARSKERDWRAELVRSAPPSEAESNMEDFQVSSPNGDALSFHVVSPLFNVEKWLESGLDEPLAQRPQSSGDVTSSGVPLSTEVLDTLRISVACFPETMLLCSSLSIETIRGHSRKVKYATSPSQVSLSLTEDAPKPSKWKWLTSKRVPDQQSSPKLQPRRSFTSVFHSSRPNSAQWAAIKNIFPSGTDYLCDALYAHLLAYNYITALCPRPVSVPLPTTRPPSSTSSSTDLTISRTRSSDGTKIPRKAASLLGLQNDPNEPISTPTSPSLCNSTMRHKGSFMMGRRAETSRTFTSAANRTPEAYDQSLRELRLGLAKCIARLVATLSLTADTPLVNTVKSIDGKEVDPLFMRALCEVVRCHEER</sequence>
<feature type="compositionally biased region" description="Polar residues" evidence="1">
    <location>
        <begin position="211"/>
        <end position="230"/>
    </location>
</feature>
<dbReference type="EMBL" id="MCFJ01000004">
    <property type="protein sequence ID" value="ORY67677.1"/>
    <property type="molecule type" value="Genomic_DNA"/>
</dbReference>